<dbReference type="EMBL" id="JACIET010000001">
    <property type="protein sequence ID" value="MBB4012023.1"/>
    <property type="molecule type" value="Genomic_DNA"/>
</dbReference>
<dbReference type="RefSeq" id="WP_183633338.1">
    <property type="nucleotide sequence ID" value="NZ_BAABLE010000011.1"/>
</dbReference>
<evidence type="ECO:0000313" key="1">
    <source>
        <dbReference type="EMBL" id="MBB4012023.1"/>
    </source>
</evidence>
<protein>
    <submittedName>
        <fullName evidence="1">Uncharacterized protein</fullName>
    </submittedName>
</protein>
<dbReference type="Proteomes" id="UP000561045">
    <property type="component" value="Unassembled WGS sequence"/>
</dbReference>
<evidence type="ECO:0000313" key="2">
    <source>
        <dbReference type="Proteomes" id="UP000561045"/>
    </source>
</evidence>
<gene>
    <name evidence="1" type="ORF">GGR36_001331</name>
</gene>
<reference evidence="1 2" key="1">
    <citation type="submission" date="2020-08" db="EMBL/GenBank/DDBJ databases">
        <title>Genomic Encyclopedia of Type Strains, Phase IV (KMG-IV): sequencing the most valuable type-strain genomes for metagenomic binning, comparative biology and taxonomic classification.</title>
        <authorList>
            <person name="Goeker M."/>
        </authorList>
    </citation>
    <scope>NUCLEOTIDE SEQUENCE [LARGE SCALE GENOMIC DNA]</scope>
    <source>
        <strain evidence="1 2">DSM 106739</strain>
    </source>
</reference>
<comment type="caution">
    <text evidence="1">The sequence shown here is derived from an EMBL/GenBank/DDBJ whole genome shotgun (WGS) entry which is preliminary data.</text>
</comment>
<proteinExistence type="predicted"/>
<sequence>MWIAKLALGSMLTFKALKFSNFRFVMNDASVIVDEIAKGDASFQDQEEVHFLISGSCYVESPLHP</sequence>
<organism evidence="1 2">
    <name type="scientific">Niveibacterium umoris</name>
    <dbReference type="NCBI Taxonomy" id="1193620"/>
    <lineage>
        <taxon>Bacteria</taxon>
        <taxon>Pseudomonadati</taxon>
        <taxon>Pseudomonadota</taxon>
        <taxon>Betaproteobacteria</taxon>
        <taxon>Rhodocyclales</taxon>
        <taxon>Rhodocyclaceae</taxon>
        <taxon>Niveibacterium</taxon>
    </lineage>
</organism>
<name>A0A840BH96_9RHOO</name>
<accession>A0A840BH96</accession>
<keyword evidence="2" id="KW-1185">Reference proteome</keyword>
<dbReference type="AlphaFoldDB" id="A0A840BH96"/>